<dbReference type="Pfam" id="PF01388">
    <property type="entry name" value="ARID"/>
    <property type="match status" value="1"/>
</dbReference>
<sequence length="190" mass="22079">MQAGAVGVRRLLMYLFTERSFKPPFAIDADTFEFTPRDQRLNEIDATAKARMVFSERHSRFWEMQGTPFVVPHIEKRNLDIFGLYKAVEMLGNVNTITKEKKWGQVAKLLGYTMAQGNALKNVYVKWVEPYLRLSHKVNVKKEFYEPNPTEGELRPTVGTSRMMAGLKPHTETIDEPLFRRDIDEMMCDK</sequence>
<reference evidence="3" key="1">
    <citation type="submission" date="2016-11" db="UniProtKB">
        <authorList>
            <consortium name="WormBaseParasite"/>
        </authorList>
    </citation>
    <scope>IDENTIFICATION</scope>
</reference>
<evidence type="ECO:0000313" key="3">
    <source>
        <dbReference type="WBParaSite" id="L893_g27549.t1"/>
    </source>
</evidence>
<dbReference type="Proteomes" id="UP000095287">
    <property type="component" value="Unplaced"/>
</dbReference>
<dbReference type="GO" id="GO:0003677">
    <property type="term" value="F:DNA binding"/>
    <property type="evidence" value="ECO:0007669"/>
    <property type="project" value="InterPro"/>
</dbReference>
<accession>A0A1I7ZLA2</accession>
<feature type="domain" description="ARID" evidence="1">
    <location>
        <begin position="48"/>
        <end position="136"/>
    </location>
</feature>
<dbReference type="SUPFAM" id="SSF46774">
    <property type="entry name" value="ARID-like"/>
    <property type="match status" value="1"/>
</dbReference>
<dbReference type="InterPro" id="IPR001606">
    <property type="entry name" value="ARID_dom"/>
</dbReference>
<dbReference type="PROSITE" id="PS51011">
    <property type="entry name" value="ARID"/>
    <property type="match status" value="1"/>
</dbReference>
<dbReference type="AlphaFoldDB" id="A0A1I7ZLA2"/>
<dbReference type="SMART" id="SM00501">
    <property type="entry name" value="BRIGHT"/>
    <property type="match status" value="1"/>
</dbReference>
<dbReference type="Gene3D" id="1.10.150.60">
    <property type="entry name" value="ARID DNA-binding domain"/>
    <property type="match status" value="1"/>
</dbReference>
<evidence type="ECO:0000259" key="1">
    <source>
        <dbReference type="PROSITE" id="PS51011"/>
    </source>
</evidence>
<keyword evidence="2" id="KW-1185">Reference proteome</keyword>
<organism evidence="2 3">
    <name type="scientific">Steinernema glaseri</name>
    <dbReference type="NCBI Taxonomy" id="37863"/>
    <lineage>
        <taxon>Eukaryota</taxon>
        <taxon>Metazoa</taxon>
        <taxon>Ecdysozoa</taxon>
        <taxon>Nematoda</taxon>
        <taxon>Chromadorea</taxon>
        <taxon>Rhabditida</taxon>
        <taxon>Tylenchina</taxon>
        <taxon>Panagrolaimomorpha</taxon>
        <taxon>Strongyloidoidea</taxon>
        <taxon>Steinernematidae</taxon>
        <taxon>Steinernema</taxon>
    </lineage>
</organism>
<dbReference type="SMART" id="SM01014">
    <property type="entry name" value="ARID"/>
    <property type="match status" value="1"/>
</dbReference>
<evidence type="ECO:0000313" key="2">
    <source>
        <dbReference type="Proteomes" id="UP000095287"/>
    </source>
</evidence>
<dbReference type="InterPro" id="IPR036431">
    <property type="entry name" value="ARID_dom_sf"/>
</dbReference>
<protein>
    <submittedName>
        <fullName evidence="3">ARID domain-containing protein</fullName>
    </submittedName>
</protein>
<proteinExistence type="predicted"/>
<name>A0A1I7ZLA2_9BILA</name>
<dbReference type="WBParaSite" id="L893_g27549.t1">
    <property type="protein sequence ID" value="L893_g27549.t1"/>
    <property type="gene ID" value="L893_g27549"/>
</dbReference>